<proteinExistence type="predicted"/>
<dbReference type="Gene3D" id="3.30.70.330">
    <property type="match status" value="1"/>
</dbReference>
<evidence type="ECO:0000256" key="4">
    <source>
        <dbReference type="ARBA" id="ARBA00023187"/>
    </source>
</evidence>
<dbReference type="GO" id="GO:0000398">
    <property type="term" value="P:mRNA splicing, via spliceosome"/>
    <property type="evidence" value="ECO:0007669"/>
    <property type="project" value="TreeGrafter"/>
</dbReference>
<evidence type="ECO:0000256" key="2">
    <source>
        <dbReference type="ARBA" id="ARBA00022664"/>
    </source>
</evidence>
<evidence type="ECO:0000259" key="8">
    <source>
        <dbReference type="PROSITE" id="PS50102"/>
    </source>
</evidence>
<protein>
    <recommendedName>
        <fullName evidence="8">RRM domain-containing protein</fullName>
    </recommendedName>
</protein>
<evidence type="ECO:0000256" key="6">
    <source>
        <dbReference type="PROSITE-ProRule" id="PRU00176"/>
    </source>
</evidence>
<dbReference type="PROSITE" id="PS50102">
    <property type="entry name" value="RRM"/>
    <property type="match status" value="1"/>
</dbReference>
<dbReference type="CDD" id="cd12365">
    <property type="entry name" value="RRM_RNPS1"/>
    <property type="match status" value="1"/>
</dbReference>
<dbReference type="PANTHER" id="PTHR15481">
    <property type="entry name" value="RIBONUCLEIC ACID BINDING PROTEIN S1"/>
    <property type="match status" value="1"/>
</dbReference>
<reference evidence="9 10" key="1">
    <citation type="submission" date="2017-03" db="EMBL/GenBank/DDBJ databases">
        <title>Genomes of endolithic fungi from Antarctica.</title>
        <authorList>
            <person name="Coleine C."/>
            <person name="Masonjones S."/>
            <person name="Stajich J.E."/>
        </authorList>
    </citation>
    <scope>NUCLEOTIDE SEQUENCE [LARGE SCALE GENOMIC DNA]</scope>
    <source>
        <strain evidence="9 10">CCFEE 5187</strain>
    </source>
</reference>
<dbReference type="GO" id="GO:0005654">
    <property type="term" value="C:nucleoplasm"/>
    <property type="evidence" value="ECO:0007669"/>
    <property type="project" value="TreeGrafter"/>
</dbReference>
<dbReference type="InterPro" id="IPR012677">
    <property type="entry name" value="Nucleotide-bd_a/b_plait_sf"/>
</dbReference>
<dbReference type="EMBL" id="NAJN01002880">
    <property type="protein sequence ID" value="TKA47376.1"/>
    <property type="molecule type" value="Genomic_DNA"/>
</dbReference>
<dbReference type="Pfam" id="PF00076">
    <property type="entry name" value="RRM_1"/>
    <property type="match status" value="1"/>
</dbReference>
<gene>
    <name evidence="9" type="ORF">B0A49_11391</name>
</gene>
<dbReference type="Proteomes" id="UP000308768">
    <property type="component" value="Unassembled WGS sequence"/>
</dbReference>
<feature type="compositionally biased region" description="Basic and acidic residues" evidence="7">
    <location>
        <begin position="104"/>
        <end position="127"/>
    </location>
</feature>
<organism evidence="9 10">
    <name type="scientific">Cryomyces minteri</name>
    <dbReference type="NCBI Taxonomy" id="331657"/>
    <lineage>
        <taxon>Eukaryota</taxon>
        <taxon>Fungi</taxon>
        <taxon>Dikarya</taxon>
        <taxon>Ascomycota</taxon>
        <taxon>Pezizomycotina</taxon>
        <taxon>Dothideomycetes</taxon>
        <taxon>Dothideomycetes incertae sedis</taxon>
        <taxon>Cryomyces</taxon>
    </lineage>
</organism>
<dbReference type="InterPro" id="IPR000504">
    <property type="entry name" value="RRM_dom"/>
</dbReference>
<evidence type="ECO:0000313" key="9">
    <source>
        <dbReference type="EMBL" id="TKA47376.1"/>
    </source>
</evidence>
<comment type="subcellular location">
    <subcellularLocation>
        <location evidence="1">Nucleus</location>
    </subcellularLocation>
</comment>
<dbReference type="SUPFAM" id="SSF54928">
    <property type="entry name" value="RNA-binding domain, RBD"/>
    <property type="match status" value="1"/>
</dbReference>
<dbReference type="GO" id="GO:0003723">
    <property type="term" value="F:RNA binding"/>
    <property type="evidence" value="ECO:0007669"/>
    <property type="project" value="UniProtKB-UniRule"/>
</dbReference>
<evidence type="ECO:0000256" key="7">
    <source>
        <dbReference type="SAM" id="MobiDB-lite"/>
    </source>
</evidence>
<evidence type="ECO:0000256" key="1">
    <source>
        <dbReference type="ARBA" id="ARBA00004123"/>
    </source>
</evidence>
<dbReference type="InterPro" id="IPR035979">
    <property type="entry name" value="RBD_domain_sf"/>
</dbReference>
<keyword evidence="5" id="KW-0539">Nucleus</keyword>
<dbReference type="STRING" id="331657.A0A4U0VGL7"/>
<feature type="region of interest" description="Disordered" evidence="7">
    <location>
        <begin position="1"/>
        <end position="20"/>
    </location>
</feature>
<accession>A0A4U0VGL7</accession>
<keyword evidence="4" id="KW-0508">mRNA splicing</keyword>
<dbReference type="GO" id="GO:0061574">
    <property type="term" value="C:ASAP complex"/>
    <property type="evidence" value="ECO:0007669"/>
    <property type="project" value="TreeGrafter"/>
</dbReference>
<keyword evidence="2" id="KW-0507">mRNA processing</keyword>
<keyword evidence="3 6" id="KW-0694">RNA-binding</keyword>
<feature type="domain" description="RRM" evidence="8">
    <location>
        <begin position="128"/>
        <end position="199"/>
    </location>
</feature>
<evidence type="ECO:0000313" key="10">
    <source>
        <dbReference type="Proteomes" id="UP000308768"/>
    </source>
</evidence>
<dbReference type="GO" id="GO:0005737">
    <property type="term" value="C:cytoplasm"/>
    <property type="evidence" value="ECO:0007669"/>
    <property type="project" value="TreeGrafter"/>
</dbReference>
<evidence type="ECO:0000256" key="3">
    <source>
        <dbReference type="ARBA" id="ARBA00022884"/>
    </source>
</evidence>
<evidence type="ECO:0000256" key="5">
    <source>
        <dbReference type="ARBA" id="ARBA00023242"/>
    </source>
</evidence>
<feature type="region of interest" description="Disordered" evidence="7">
    <location>
        <begin position="94"/>
        <end position="127"/>
    </location>
</feature>
<dbReference type="InterPro" id="IPR034201">
    <property type="entry name" value="RNPS1_RRM"/>
</dbReference>
<comment type="caution">
    <text evidence="9">The sequence shown here is derived from an EMBL/GenBank/DDBJ whole genome shotgun (WGS) entry which is preliminary data.</text>
</comment>
<dbReference type="AlphaFoldDB" id="A0A4U0VGL7"/>
<dbReference type="OrthoDB" id="252020at2759"/>
<name>A0A4U0VGL7_9PEZI</name>
<keyword evidence="10" id="KW-1185">Reference proteome</keyword>
<dbReference type="SMART" id="SM00360">
    <property type="entry name" value="RRM"/>
    <property type="match status" value="1"/>
</dbReference>
<sequence length="296" mass="33727">MRQSKHKQFSHGNRHSGARTVRKLEIRSSLHLVTEKQYAVKNPFPSGKRTSRPLKNTHAHPFTHASLCRISSALAFTSSVYNTSISLAIEISESDTTSPKTKLHSAERRPKSKERKQDTLTKPESQKLTKNVNEDHLREIFGAYGAIVDLDMPMNRQFMTNRGTAYICYEAVGDAESAIIHMHEAQLDGAVIDVSIRTTSAWWWREWGEIPLSAPKASLTTARVCALEPGKRRPLPATLLFAIPLPLSSPESLEVVLIKVSQQVATVEEERRIQRQFAQRRRWSRRRRQEEEEPEL</sequence>
<dbReference type="PANTHER" id="PTHR15481:SF0">
    <property type="entry name" value="LD23870P-RELATED"/>
    <property type="match status" value="1"/>
</dbReference>